<evidence type="ECO:0000256" key="13">
    <source>
        <dbReference type="ARBA" id="ARBA00023136"/>
    </source>
</evidence>
<keyword evidence="13" id="KW-0472">Membrane</keyword>
<dbReference type="EMBL" id="QKKF02024659">
    <property type="protein sequence ID" value="RZF37363.1"/>
    <property type="molecule type" value="Genomic_DNA"/>
</dbReference>
<evidence type="ECO:0000256" key="4">
    <source>
        <dbReference type="ARBA" id="ARBA00006335"/>
    </source>
</evidence>
<evidence type="ECO:0000256" key="7">
    <source>
        <dbReference type="ARBA" id="ARBA00022723"/>
    </source>
</evidence>
<keyword evidence="12" id="KW-0443">Lipid metabolism</keyword>
<proteinExistence type="inferred from homology"/>
<evidence type="ECO:0000256" key="2">
    <source>
        <dbReference type="ARBA" id="ARBA00004760"/>
    </source>
</evidence>
<keyword evidence="17" id="KW-1185">Reference proteome</keyword>
<sequence length="440" mass="49241">MSTQSDLVLTIFTLNVWGIAFVSKNRSQRIEAIATALSSGRYDVVCLQEVWVVDDYEKIKHATRSVLPYSHYFYSGVTGSGLCIFSRWPIEDIMFHQWPVNGYVHKIFHGDWFGGKGVGLCHISTNGIHINIYTTHLHAQYDAHDDEYLAHRAVQAFDTAQFIRLTADGAHLSVLAGDLNTHPGNLCHQLIQHCAQLEDTFHKQPAENQTGTFDCSRNSYAVKSNVMKNPNGERIDYILYRAGLNAQVDVLEYSMPLQSRVPEQEFSYSDHEGIAATIRVTPQSPEISMPSCYIKDRGAIAATLKAGITTCADALNKLAHDKVWYLGVAGSLLVSLFSIPAFTEIPVTYSRTYQLTLVGTSGVIFFTMALNRIRFSTGVQSHAIWPYCCLSFRRWLRWWRPPKEWWPESEPSDVSSRGGAGRLACQQPPSPRSSAATVAL</sequence>
<organism evidence="16 17">
    <name type="scientific">Laodelphax striatellus</name>
    <name type="common">Small brown planthopper</name>
    <name type="synonym">Delphax striatella</name>
    <dbReference type="NCBI Taxonomy" id="195883"/>
    <lineage>
        <taxon>Eukaryota</taxon>
        <taxon>Metazoa</taxon>
        <taxon>Ecdysozoa</taxon>
        <taxon>Arthropoda</taxon>
        <taxon>Hexapoda</taxon>
        <taxon>Insecta</taxon>
        <taxon>Pterygota</taxon>
        <taxon>Neoptera</taxon>
        <taxon>Paraneoptera</taxon>
        <taxon>Hemiptera</taxon>
        <taxon>Auchenorrhyncha</taxon>
        <taxon>Fulgoroidea</taxon>
        <taxon>Delphacidae</taxon>
        <taxon>Criomorphinae</taxon>
        <taxon>Laodelphax</taxon>
    </lineage>
</organism>
<comment type="pathway">
    <text evidence="2">Lipid metabolism; sphingolipid metabolism.</text>
</comment>
<dbReference type="GO" id="GO:0046872">
    <property type="term" value="F:metal ion binding"/>
    <property type="evidence" value="ECO:0007669"/>
    <property type="project" value="UniProtKB-KW"/>
</dbReference>
<keyword evidence="10" id="KW-0746">Sphingolipid metabolism</keyword>
<evidence type="ECO:0000256" key="3">
    <source>
        <dbReference type="ARBA" id="ARBA00004991"/>
    </source>
</evidence>
<evidence type="ECO:0000256" key="6">
    <source>
        <dbReference type="ARBA" id="ARBA00022692"/>
    </source>
</evidence>
<feature type="region of interest" description="Disordered" evidence="14">
    <location>
        <begin position="407"/>
        <end position="440"/>
    </location>
</feature>
<evidence type="ECO:0000313" key="17">
    <source>
        <dbReference type="Proteomes" id="UP000291343"/>
    </source>
</evidence>
<dbReference type="FunCoup" id="A0A482WV33">
    <property type="interactions" value="324"/>
</dbReference>
<feature type="domain" description="Endonuclease/exonuclease/phosphatase" evidence="15">
    <location>
        <begin position="13"/>
        <end position="248"/>
    </location>
</feature>
<keyword evidence="8" id="KW-0378">Hydrolase</keyword>
<dbReference type="Gene3D" id="3.60.10.10">
    <property type="entry name" value="Endonuclease/exonuclease/phosphatase"/>
    <property type="match status" value="1"/>
</dbReference>
<evidence type="ECO:0000256" key="1">
    <source>
        <dbReference type="ARBA" id="ARBA00004141"/>
    </source>
</evidence>
<dbReference type="Pfam" id="PF03372">
    <property type="entry name" value="Exo_endo_phos"/>
    <property type="match status" value="1"/>
</dbReference>
<dbReference type="GO" id="GO:0016020">
    <property type="term" value="C:membrane"/>
    <property type="evidence" value="ECO:0007669"/>
    <property type="project" value="UniProtKB-SubCell"/>
</dbReference>
<dbReference type="EC" id="3.1.4.12" evidence="5"/>
<dbReference type="PANTHER" id="PTHR16320">
    <property type="entry name" value="SPHINGOMYELINASE FAMILY MEMBER"/>
    <property type="match status" value="1"/>
</dbReference>
<protein>
    <recommendedName>
        <fullName evidence="5">sphingomyelin phosphodiesterase</fullName>
        <ecNumber evidence="5">3.1.4.12</ecNumber>
    </recommendedName>
</protein>
<evidence type="ECO:0000256" key="9">
    <source>
        <dbReference type="ARBA" id="ARBA00022842"/>
    </source>
</evidence>
<comment type="subcellular location">
    <subcellularLocation>
        <location evidence="1">Membrane</location>
        <topology evidence="1">Multi-pass membrane protein</topology>
    </subcellularLocation>
</comment>
<name>A0A482WV33_LAOST</name>
<evidence type="ECO:0000256" key="10">
    <source>
        <dbReference type="ARBA" id="ARBA00022919"/>
    </source>
</evidence>
<evidence type="ECO:0000256" key="8">
    <source>
        <dbReference type="ARBA" id="ARBA00022801"/>
    </source>
</evidence>
<dbReference type="AlphaFoldDB" id="A0A482WV33"/>
<evidence type="ECO:0000256" key="12">
    <source>
        <dbReference type="ARBA" id="ARBA00023098"/>
    </source>
</evidence>
<dbReference type="Proteomes" id="UP000291343">
    <property type="component" value="Unassembled WGS sequence"/>
</dbReference>
<dbReference type="GO" id="GO:0004767">
    <property type="term" value="F:sphingomyelin phosphodiesterase activity"/>
    <property type="evidence" value="ECO:0007669"/>
    <property type="project" value="UniProtKB-EC"/>
</dbReference>
<keyword evidence="7" id="KW-0479">Metal-binding</keyword>
<comment type="caution">
    <text evidence="16">The sequence shown here is derived from an EMBL/GenBank/DDBJ whole genome shotgun (WGS) entry which is preliminary data.</text>
</comment>
<evidence type="ECO:0000313" key="16">
    <source>
        <dbReference type="EMBL" id="RZF37363.1"/>
    </source>
</evidence>
<dbReference type="OrthoDB" id="387657at2759"/>
<dbReference type="GO" id="GO:0006665">
    <property type="term" value="P:sphingolipid metabolic process"/>
    <property type="evidence" value="ECO:0007669"/>
    <property type="project" value="UniProtKB-KW"/>
</dbReference>
<comment type="similarity">
    <text evidence="4">Belongs to the neutral sphingomyelinase family.</text>
</comment>
<keyword evidence="9" id="KW-0460">Magnesium</keyword>
<accession>A0A482WV33</accession>
<dbReference type="STRING" id="195883.A0A482WV33"/>
<keyword evidence="11" id="KW-1133">Transmembrane helix</keyword>
<dbReference type="InterPro" id="IPR005135">
    <property type="entry name" value="Endo/exonuclease/phosphatase"/>
</dbReference>
<dbReference type="PANTHER" id="PTHR16320:SF24">
    <property type="entry name" value="PHOSPHODIESTERASE, PUTATIVE-RELATED"/>
    <property type="match status" value="1"/>
</dbReference>
<dbReference type="InterPro" id="IPR036691">
    <property type="entry name" value="Endo/exonu/phosph_ase_sf"/>
</dbReference>
<reference evidence="16 17" key="1">
    <citation type="journal article" date="2017" name="Gigascience">
        <title>Genome sequence of the small brown planthopper, Laodelphax striatellus.</title>
        <authorList>
            <person name="Zhu J."/>
            <person name="Jiang F."/>
            <person name="Wang X."/>
            <person name="Yang P."/>
            <person name="Bao Y."/>
            <person name="Zhao W."/>
            <person name="Wang W."/>
            <person name="Lu H."/>
            <person name="Wang Q."/>
            <person name="Cui N."/>
            <person name="Li J."/>
            <person name="Chen X."/>
            <person name="Luo L."/>
            <person name="Yu J."/>
            <person name="Kang L."/>
            <person name="Cui F."/>
        </authorList>
    </citation>
    <scope>NUCLEOTIDE SEQUENCE [LARGE SCALE GENOMIC DNA]</scope>
    <source>
        <strain evidence="16">Lst14</strain>
    </source>
</reference>
<dbReference type="InParanoid" id="A0A482WV33"/>
<evidence type="ECO:0000256" key="5">
    <source>
        <dbReference type="ARBA" id="ARBA00012369"/>
    </source>
</evidence>
<dbReference type="SUPFAM" id="SSF56219">
    <property type="entry name" value="DNase I-like"/>
    <property type="match status" value="1"/>
</dbReference>
<dbReference type="InterPro" id="IPR038772">
    <property type="entry name" value="Sph/SMPD2-like"/>
</dbReference>
<evidence type="ECO:0000256" key="14">
    <source>
        <dbReference type="SAM" id="MobiDB-lite"/>
    </source>
</evidence>
<comment type="pathway">
    <text evidence="3">Sphingolipid metabolism.</text>
</comment>
<evidence type="ECO:0000256" key="11">
    <source>
        <dbReference type="ARBA" id="ARBA00022989"/>
    </source>
</evidence>
<gene>
    <name evidence="16" type="ORF">LSTR_LSTR010458</name>
</gene>
<evidence type="ECO:0000259" key="15">
    <source>
        <dbReference type="Pfam" id="PF03372"/>
    </source>
</evidence>
<keyword evidence="6" id="KW-0812">Transmembrane</keyword>
<dbReference type="SMR" id="A0A482WV33"/>